<organism evidence="2">
    <name type="scientific">Entomoneis paludosa</name>
    <dbReference type="NCBI Taxonomy" id="265537"/>
    <lineage>
        <taxon>Eukaryota</taxon>
        <taxon>Sar</taxon>
        <taxon>Stramenopiles</taxon>
        <taxon>Ochrophyta</taxon>
        <taxon>Bacillariophyta</taxon>
        <taxon>Bacillariophyceae</taxon>
        <taxon>Bacillariophycidae</taxon>
        <taxon>Entomoneidaceae</taxon>
        <taxon>Entomoneis</taxon>
    </lineage>
</organism>
<sequence>MGVALLTEYFTALVADIGNGESNQPLTVARDDALLIPTHPCSLNRRRKTKVRRHRSHDGTNSTAFRQLPPLKSRWGETSSTATAKTYPQDKSPAASTPPRVAVFGRAVPLPRPLSMSSMNNSKQDAALQPPSRVRRASFSDSSLGSAPRRRLSNSGGNSSNQNFEWNTTASSAVAPPPRDTTKDDSEPDLEDDDLKTNPRSPTKALLILDEDEDEEEEEQNYYQTHATSSAVSQHKNFMSSWSSSSSSSSFSLEDAKGVWASTSLRDHVRLVGNKNNSAAETARMARSKFDAILGGGAPAAPSAAAASNKIKSSNQPLKPPMRRSSLERGSSGRDMFLEYALAQVTDDLAAAEVATP</sequence>
<evidence type="ECO:0000313" key="2">
    <source>
        <dbReference type="EMBL" id="CAD9979625.1"/>
    </source>
</evidence>
<dbReference type="EMBL" id="HBHT01028344">
    <property type="protein sequence ID" value="CAD9979625.1"/>
    <property type="molecule type" value="Transcribed_RNA"/>
</dbReference>
<reference evidence="2" key="1">
    <citation type="submission" date="2021-01" db="EMBL/GenBank/DDBJ databases">
        <authorList>
            <person name="Corre E."/>
            <person name="Pelletier E."/>
            <person name="Niang G."/>
            <person name="Scheremetjew M."/>
            <person name="Finn R."/>
            <person name="Kale V."/>
            <person name="Holt S."/>
            <person name="Cochrane G."/>
            <person name="Meng A."/>
            <person name="Brown T."/>
            <person name="Cohen L."/>
        </authorList>
    </citation>
    <scope>NUCLEOTIDE SEQUENCE</scope>
    <source>
        <strain evidence="2">CCMP125</strain>
    </source>
</reference>
<feature type="compositionally biased region" description="Low complexity" evidence="1">
    <location>
        <begin position="240"/>
        <end position="251"/>
    </location>
</feature>
<feature type="compositionally biased region" description="Basic residues" evidence="1">
    <location>
        <begin position="44"/>
        <end position="56"/>
    </location>
</feature>
<feature type="compositionally biased region" description="Low complexity" evidence="1">
    <location>
        <begin position="153"/>
        <end position="163"/>
    </location>
</feature>
<proteinExistence type="predicted"/>
<feature type="compositionally biased region" description="Polar residues" evidence="1">
    <location>
        <begin position="76"/>
        <end position="86"/>
    </location>
</feature>
<feature type="region of interest" description="Disordered" evidence="1">
    <location>
        <begin position="297"/>
        <end position="331"/>
    </location>
</feature>
<feature type="compositionally biased region" description="Polar residues" evidence="1">
    <location>
        <begin position="115"/>
        <end position="124"/>
    </location>
</feature>
<feature type="compositionally biased region" description="Low complexity" evidence="1">
    <location>
        <begin position="299"/>
        <end position="308"/>
    </location>
</feature>
<feature type="compositionally biased region" description="Acidic residues" evidence="1">
    <location>
        <begin position="209"/>
        <end position="220"/>
    </location>
</feature>
<accession>A0A7S2YJA5</accession>
<protein>
    <submittedName>
        <fullName evidence="2">Uncharacterized protein</fullName>
    </submittedName>
</protein>
<gene>
    <name evidence="2" type="ORF">APAL1065_LOCUS19042</name>
</gene>
<name>A0A7S2YJA5_9STRA</name>
<feature type="region of interest" description="Disordered" evidence="1">
    <location>
        <begin position="43"/>
        <end position="251"/>
    </location>
</feature>
<dbReference type="AlphaFoldDB" id="A0A7S2YJA5"/>
<feature type="compositionally biased region" description="Polar residues" evidence="1">
    <location>
        <begin position="221"/>
        <end position="239"/>
    </location>
</feature>
<evidence type="ECO:0000256" key="1">
    <source>
        <dbReference type="SAM" id="MobiDB-lite"/>
    </source>
</evidence>